<dbReference type="Proteomes" id="UP000008801">
    <property type="component" value="Chromosome"/>
</dbReference>
<evidence type="ECO:0000313" key="1">
    <source>
        <dbReference type="EMBL" id="CBK88853.1"/>
    </source>
</evidence>
<gene>
    <name evidence="1" type="ORF">EC1_15010</name>
</gene>
<proteinExistence type="predicted"/>
<protein>
    <submittedName>
        <fullName evidence="1">Uncharacterized protein</fullName>
    </submittedName>
</protein>
<evidence type="ECO:0000313" key="2">
    <source>
        <dbReference type="Proteomes" id="UP000008801"/>
    </source>
</evidence>
<sequence>MKLDEADRIAATTKERLNHDDVFKKVRSVIHEE</sequence>
<dbReference type="AlphaFoldDB" id="D4JF81"/>
<name>D4JF81_9FIRM</name>
<reference evidence="1 2" key="2">
    <citation type="submission" date="2010-03" db="EMBL/GenBank/DDBJ databases">
        <authorList>
            <person name="Pajon A."/>
        </authorList>
    </citation>
    <scope>NUCLEOTIDE SEQUENCE [LARGE SCALE GENOMIC DNA]</scope>
    <source>
        <strain evidence="1 2">T2-87</strain>
    </source>
</reference>
<dbReference type="KEGG" id="euc:EC1_15010"/>
<dbReference type="STRING" id="717960.EC1_15010"/>
<reference evidence="1 2" key="1">
    <citation type="submission" date="2010-03" db="EMBL/GenBank/DDBJ databases">
        <title>The genome sequence of Eubacterium cylindroides T2-87.</title>
        <authorList>
            <consortium name="metaHIT consortium -- http://www.metahit.eu/"/>
            <person name="Pajon A."/>
            <person name="Turner K."/>
            <person name="Parkhill J."/>
            <person name="Duncan S."/>
            <person name="Flint H."/>
        </authorList>
    </citation>
    <scope>NUCLEOTIDE SEQUENCE [LARGE SCALE GENOMIC DNA]</scope>
    <source>
        <strain evidence="1 2">T2-87</strain>
    </source>
</reference>
<dbReference type="EMBL" id="FP929041">
    <property type="protein sequence ID" value="CBK88853.1"/>
    <property type="molecule type" value="Genomic_DNA"/>
</dbReference>
<organism evidence="1 2">
    <name type="scientific">Faecalitalea cylindroides T2-87</name>
    <dbReference type="NCBI Taxonomy" id="717960"/>
    <lineage>
        <taxon>Bacteria</taxon>
        <taxon>Bacillati</taxon>
        <taxon>Bacillota</taxon>
        <taxon>Erysipelotrichia</taxon>
        <taxon>Erysipelotrichales</taxon>
        <taxon>Erysipelotrichaceae</taxon>
        <taxon>Faecalitalea</taxon>
    </lineage>
</organism>
<accession>D4JF81</accession>
<dbReference type="HOGENOM" id="CLU_3381950_0_0_9"/>